<organism evidence="1 2">
    <name type="scientific">Carex littledalei</name>
    <dbReference type="NCBI Taxonomy" id="544730"/>
    <lineage>
        <taxon>Eukaryota</taxon>
        <taxon>Viridiplantae</taxon>
        <taxon>Streptophyta</taxon>
        <taxon>Embryophyta</taxon>
        <taxon>Tracheophyta</taxon>
        <taxon>Spermatophyta</taxon>
        <taxon>Magnoliopsida</taxon>
        <taxon>Liliopsida</taxon>
        <taxon>Poales</taxon>
        <taxon>Cyperaceae</taxon>
        <taxon>Cyperoideae</taxon>
        <taxon>Cariceae</taxon>
        <taxon>Carex</taxon>
        <taxon>Carex subgen. Euthyceras</taxon>
    </lineage>
</organism>
<evidence type="ECO:0000313" key="2">
    <source>
        <dbReference type="Proteomes" id="UP000623129"/>
    </source>
</evidence>
<dbReference type="InterPro" id="IPR011009">
    <property type="entry name" value="Kinase-like_dom_sf"/>
</dbReference>
<dbReference type="OrthoDB" id="689128at2759"/>
<protein>
    <submittedName>
        <fullName evidence="1">G-type lectin S-receptor-like serine/threonine-protein kinase B120</fullName>
    </submittedName>
</protein>
<dbReference type="AlphaFoldDB" id="A0A833VL90"/>
<keyword evidence="1" id="KW-0418">Kinase</keyword>
<sequence length="124" mass="13913">MDSYPDIFTDYKQFKTNNSHNIFTLWKAWKLWHENNLIELVEPAIRESFSLGEVVICVTVALLCVQDYVNDRPTMSSVLIMLESGTTSSLSPKQPSFSAVRGPTNTDSSTFELANASITVFTGR</sequence>
<keyword evidence="2" id="KW-1185">Reference proteome</keyword>
<keyword evidence="1" id="KW-0675">Receptor</keyword>
<dbReference type="EMBL" id="SWLB01000017">
    <property type="protein sequence ID" value="KAF3327584.1"/>
    <property type="molecule type" value="Genomic_DNA"/>
</dbReference>
<keyword evidence="1" id="KW-0808">Transferase</keyword>
<gene>
    <name evidence="1" type="ORF">FCM35_KLT07702</name>
</gene>
<accession>A0A833VL90</accession>
<dbReference type="Proteomes" id="UP000623129">
    <property type="component" value="Unassembled WGS sequence"/>
</dbReference>
<dbReference type="PANTHER" id="PTHR27006:SF587">
    <property type="entry name" value="RECEPTOR-LIKE SERINE_THREONINE-PROTEIN KINASE"/>
    <property type="match status" value="1"/>
</dbReference>
<name>A0A833VL90_9POAL</name>
<dbReference type="GO" id="GO:0030246">
    <property type="term" value="F:carbohydrate binding"/>
    <property type="evidence" value="ECO:0007669"/>
    <property type="project" value="UniProtKB-KW"/>
</dbReference>
<comment type="caution">
    <text evidence="1">The sequence shown here is derived from an EMBL/GenBank/DDBJ whole genome shotgun (WGS) entry which is preliminary data.</text>
</comment>
<proteinExistence type="predicted"/>
<reference evidence="1" key="1">
    <citation type="submission" date="2020-01" db="EMBL/GenBank/DDBJ databases">
        <title>Genome sequence of Kobresia littledalei, the first chromosome-level genome in the family Cyperaceae.</title>
        <authorList>
            <person name="Qu G."/>
        </authorList>
    </citation>
    <scope>NUCLEOTIDE SEQUENCE</scope>
    <source>
        <strain evidence="1">C.B.Clarke</strain>
        <tissue evidence="1">Leaf</tissue>
    </source>
</reference>
<evidence type="ECO:0000313" key="1">
    <source>
        <dbReference type="EMBL" id="KAF3327584.1"/>
    </source>
</evidence>
<dbReference type="Gene3D" id="1.10.510.10">
    <property type="entry name" value="Transferase(Phosphotransferase) domain 1"/>
    <property type="match status" value="1"/>
</dbReference>
<dbReference type="SUPFAM" id="SSF56112">
    <property type="entry name" value="Protein kinase-like (PK-like)"/>
    <property type="match status" value="1"/>
</dbReference>
<keyword evidence="1" id="KW-0430">Lectin</keyword>
<dbReference type="PANTHER" id="PTHR27006">
    <property type="entry name" value="PROMASTIGOTE SURFACE ANTIGEN PROTEIN PSA"/>
    <property type="match status" value="1"/>
</dbReference>
<dbReference type="GO" id="GO:0016301">
    <property type="term" value="F:kinase activity"/>
    <property type="evidence" value="ECO:0007669"/>
    <property type="project" value="UniProtKB-KW"/>
</dbReference>